<dbReference type="InterPro" id="IPR017900">
    <property type="entry name" value="4Fe4S_Fe_S_CS"/>
</dbReference>
<dbReference type="GO" id="GO:0046872">
    <property type="term" value="F:metal ion binding"/>
    <property type="evidence" value="ECO:0007669"/>
    <property type="project" value="UniProtKB-KW"/>
</dbReference>
<gene>
    <name evidence="7" type="ORF">TEU_09775</name>
</gene>
<dbReference type="PROSITE" id="PS51379">
    <property type="entry name" value="4FE4S_FER_2"/>
    <property type="match status" value="2"/>
</dbReference>
<evidence type="ECO:0000256" key="2">
    <source>
        <dbReference type="ARBA" id="ARBA00022723"/>
    </source>
</evidence>
<dbReference type="Proteomes" id="UP000029980">
    <property type="component" value="Chromosome"/>
</dbReference>
<dbReference type="STRING" id="1505907.TEU_09775"/>
<evidence type="ECO:0000313" key="7">
    <source>
        <dbReference type="EMBL" id="AIU70596.1"/>
    </source>
</evidence>
<dbReference type="PANTHER" id="PTHR10849:SF35">
    <property type="entry name" value="FORMATE HYDROGENLYASE SUBUNIT 6-RELATED"/>
    <property type="match status" value="1"/>
</dbReference>
<dbReference type="Pfam" id="PF12838">
    <property type="entry name" value="Fer4_7"/>
    <property type="match status" value="1"/>
</dbReference>
<dbReference type="GeneID" id="25153720"/>
<dbReference type="PANTHER" id="PTHR10849">
    <property type="entry name" value="NADH DEHYDROGENASE UBIQUINONE IRON-SULFUR PROTEIN 8, MITOCHONDRIAL"/>
    <property type="match status" value="1"/>
</dbReference>
<evidence type="ECO:0000256" key="3">
    <source>
        <dbReference type="ARBA" id="ARBA00022737"/>
    </source>
</evidence>
<dbReference type="EMBL" id="CP008887">
    <property type="protein sequence ID" value="AIU70596.1"/>
    <property type="molecule type" value="Genomic_DNA"/>
</dbReference>
<dbReference type="SUPFAM" id="SSF54862">
    <property type="entry name" value="4Fe-4S ferredoxins"/>
    <property type="match status" value="1"/>
</dbReference>
<reference evidence="7 8" key="1">
    <citation type="journal article" date="2015" name="Int. J. Syst. Evol. Microbiol.">
        <title>Thermococcus eurythermalis sp. nov., a conditional piezophilic hyperthermophilic archaeon with a wide temperature range isolated from an oil-immersed chimney in the Guaymas Basin.</title>
        <authorList>
            <person name="Zhao W."/>
            <person name="Zeng X."/>
            <person name="Xiao X."/>
        </authorList>
    </citation>
    <scope>NUCLEOTIDE SEQUENCE [LARGE SCALE GENOMIC DNA]</scope>
    <source>
        <strain evidence="7 8">A501</strain>
    </source>
</reference>
<protein>
    <submittedName>
        <fullName evidence="7">Hydrogenase</fullName>
    </submittedName>
</protein>
<keyword evidence="1" id="KW-0004">4Fe-4S</keyword>
<dbReference type="GO" id="GO:0051539">
    <property type="term" value="F:4 iron, 4 sulfur cluster binding"/>
    <property type="evidence" value="ECO:0007669"/>
    <property type="project" value="UniProtKB-KW"/>
</dbReference>
<evidence type="ECO:0000256" key="1">
    <source>
        <dbReference type="ARBA" id="ARBA00022485"/>
    </source>
</evidence>
<dbReference type="GO" id="GO:0016020">
    <property type="term" value="C:membrane"/>
    <property type="evidence" value="ECO:0007669"/>
    <property type="project" value="InterPro"/>
</dbReference>
<proteinExistence type="predicted"/>
<evidence type="ECO:0000256" key="5">
    <source>
        <dbReference type="ARBA" id="ARBA00023014"/>
    </source>
</evidence>
<organism evidence="7 8">
    <name type="scientific">Thermococcus eurythermalis</name>
    <dbReference type="NCBI Taxonomy" id="1505907"/>
    <lineage>
        <taxon>Archaea</taxon>
        <taxon>Methanobacteriati</taxon>
        <taxon>Methanobacteriota</taxon>
        <taxon>Thermococci</taxon>
        <taxon>Thermococcales</taxon>
        <taxon>Thermococcaceae</taxon>
        <taxon>Thermococcus</taxon>
    </lineage>
</organism>
<sequence length="165" mass="18812">MPVTKYYPFEPEQAPPEYRGIPVIDPRLCVGCAACVNACPPDALVKIDDYEKGTRRIVLDIGRCIRCARCEEVCPTGAIRLTQEFEAASDDRSSHVEVVELRLARCRGCGKYTDYTERQLQKVLSMIPPGIVEFDRVREKLPLCRKCKRLLTVVNATKFEEEMRE</sequence>
<keyword evidence="3" id="KW-0677">Repeat</keyword>
<keyword evidence="2" id="KW-0479">Metal-binding</keyword>
<dbReference type="InterPro" id="IPR017896">
    <property type="entry name" value="4Fe4S_Fe-S-bd"/>
</dbReference>
<keyword evidence="5" id="KW-0411">Iron-sulfur</keyword>
<evidence type="ECO:0000259" key="6">
    <source>
        <dbReference type="PROSITE" id="PS51379"/>
    </source>
</evidence>
<evidence type="ECO:0000256" key="4">
    <source>
        <dbReference type="ARBA" id="ARBA00023004"/>
    </source>
</evidence>
<evidence type="ECO:0000313" key="8">
    <source>
        <dbReference type="Proteomes" id="UP000029980"/>
    </source>
</evidence>
<dbReference type="RefSeq" id="WP_050003561.1">
    <property type="nucleotide sequence ID" value="NZ_CP008887.1"/>
</dbReference>
<feature type="domain" description="4Fe-4S ferredoxin-type" evidence="6">
    <location>
        <begin position="55"/>
        <end position="84"/>
    </location>
</feature>
<dbReference type="InterPro" id="IPR010226">
    <property type="entry name" value="NADH_quinone_OxRdtase_chainI"/>
</dbReference>
<keyword evidence="8" id="KW-1185">Reference proteome</keyword>
<name>A0A097QVX2_9EURY</name>
<dbReference type="GO" id="GO:0003954">
    <property type="term" value="F:NADH dehydrogenase activity"/>
    <property type="evidence" value="ECO:0007669"/>
    <property type="project" value="TreeGrafter"/>
</dbReference>
<dbReference type="KEGG" id="teu:TEU_09775"/>
<dbReference type="Gene3D" id="3.30.70.3270">
    <property type="match status" value="1"/>
</dbReference>
<dbReference type="GO" id="GO:0009060">
    <property type="term" value="P:aerobic respiration"/>
    <property type="evidence" value="ECO:0007669"/>
    <property type="project" value="TreeGrafter"/>
</dbReference>
<dbReference type="PROSITE" id="PS00198">
    <property type="entry name" value="4FE4S_FER_1"/>
    <property type="match status" value="2"/>
</dbReference>
<dbReference type="OrthoDB" id="23478at2157"/>
<accession>A0A097QVX2</accession>
<feature type="domain" description="4Fe-4S ferredoxin-type" evidence="6">
    <location>
        <begin position="20"/>
        <end position="50"/>
    </location>
</feature>
<keyword evidence="4" id="KW-0408">Iron</keyword>
<dbReference type="HOGENOM" id="CLU_067218_3_1_2"/>
<dbReference type="AlphaFoldDB" id="A0A097QVX2"/>